<accession>A0A1H0WPV4</accession>
<keyword evidence="2" id="KW-1185">Reference proteome</keyword>
<evidence type="ECO:0000313" key="1">
    <source>
        <dbReference type="EMBL" id="SDP92306.1"/>
    </source>
</evidence>
<dbReference type="EMBL" id="FNJL01000045">
    <property type="protein sequence ID" value="SDP92306.1"/>
    <property type="molecule type" value="Genomic_DNA"/>
</dbReference>
<evidence type="ECO:0000313" key="2">
    <source>
        <dbReference type="Proteomes" id="UP000199317"/>
    </source>
</evidence>
<proteinExistence type="predicted"/>
<sequence>MVNVVYALQRARHGEQPFWMAMTLAALLDAVDDFIPVDRPGPALRHRTARHHGTGA</sequence>
<reference evidence="2" key="1">
    <citation type="submission" date="2016-10" db="EMBL/GenBank/DDBJ databases">
        <authorList>
            <person name="Varghese N."/>
            <person name="Submissions S."/>
        </authorList>
    </citation>
    <scope>NUCLEOTIDE SEQUENCE [LARGE SCALE GENOMIC DNA]</scope>
    <source>
        <strain evidence="2">DSM 17101</strain>
    </source>
</reference>
<name>A0A1H0WPV4_9BURK</name>
<dbReference type="Proteomes" id="UP000199317">
    <property type="component" value="Unassembled WGS sequence"/>
</dbReference>
<dbReference type="RefSeq" id="WP_230681183.1">
    <property type="nucleotide sequence ID" value="NZ_FNJL01000045.1"/>
</dbReference>
<dbReference type="Gene3D" id="3.40.228.10">
    <property type="entry name" value="Dimethylsulfoxide Reductase, domain 2"/>
    <property type="match status" value="1"/>
</dbReference>
<dbReference type="AlphaFoldDB" id="A0A1H0WPV4"/>
<organism evidence="1 2">
    <name type="scientific">Paracidovorax cattleyae</name>
    <dbReference type="NCBI Taxonomy" id="80868"/>
    <lineage>
        <taxon>Bacteria</taxon>
        <taxon>Pseudomonadati</taxon>
        <taxon>Pseudomonadota</taxon>
        <taxon>Betaproteobacteria</taxon>
        <taxon>Burkholderiales</taxon>
        <taxon>Comamonadaceae</taxon>
        <taxon>Paracidovorax</taxon>
    </lineage>
</organism>
<gene>
    <name evidence="1" type="ORF">SAMN04489708_14515</name>
</gene>
<protein>
    <submittedName>
        <fullName evidence="1">Uncharacterized protein</fullName>
    </submittedName>
</protein>